<name>A0ABU0D2C3_9BACI</name>
<evidence type="ECO:0008006" key="4">
    <source>
        <dbReference type="Google" id="ProtNLM"/>
    </source>
</evidence>
<accession>A0ABU0D2C3</accession>
<dbReference type="RefSeq" id="WP_244680887.1">
    <property type="nucleotide sequence ID" value="NZ_JALIRM010000002.1"/>
</dbReference>
<protein>
    <recommendedName>
        <fullName evidence="4">Ycf1</fullName>
    </recommendedName>
</protein>
<feature type="region of interest" description="Disordered" evidence="1">
    <location>
        <begin position="199"/>
        <end position="226"/>
    </location>
</feature>
<dbReference type="EMBL" id="JAUSUO010000002">
    <property type="protein sequence ID" value="MDQ0342561.1"/>
    <property type="molecule type" value="Genomic_DNA"/>
</dbReference>
<sequence length="226" mass="26795">MGEEISFKNHSVKTKIKTHVCDFGPIKQQITLTKITLSDLIERNSKYHLIIKKRNKRQRLIIGISISKQIIQDKKDTKDDICSIYFEDDTFSIKINRLYAVKKIVRQSDNSYLIHYSSGNSKKLHFEVKNWLEKDYYTDELLPLISNAKNQRKKYWIKKKEINAKIKTTKIKAWSRKLTPEEYRRKDFYNSDLYSSHYSPNSDGNRTMREVLGGSGSNMYRKRGKR</sequence>
<proteinExistence type="predicted"/>
<gene>
    <name evidence="2" type="ORF">J2S14_001373</name>
</gene>
<evidence type="ECO:0000313" key="2">
    <source>
        <dbReference type="EMBL" id="MDQ0342561.1"/>
    </source>
</evidence>
<keyword evidence="3" id="KW-1185">Reference proteome</keyword>
<reference evidence="2 3" key="1">
    <citation type="submission" date="2023-07" db="EMBL/GenBank/DDBJ databases">
        <title>Genomic Encyclopedia of Type Strains, Phase IV (KMG-IV): sequencing the most valuable type-strain genomes for metagenomic binning, comparative biology and taxonomic classification.</title>
        <authorList>
            <person name="Goeker M."/>
        </authorList>
    </citation>
    <scope>NUCLEOTIDE SEQUENCE [LARGE SCALE GENOMIC DNA]</scope>
    <source>
        <strain evidence="2 3">DSM 27848</strain>
    </source>
</reference>
<dbReference type="Proteomes" id="UP001232343">
    <property type="component" value="Unassembled WGS sequence"/>
</dbReference>
<organism evidence="2 3">
    <name type="scientific">Lederbergia wuyishanensis</name>
    <dbReference type="NCBI Taxonomy" id="1347903"/>
    <lineage>
        <taxon>Bacteria</taxon>
        <taxon>Bacillati</taxon>
        <taxon>Bacillota</taxon>
        <taxon>Bacilli</taxon>
        <taxon>Bacillales</taxon>
        <taxon>Bacillaceae</taxon>
        <taxon>Lederbergia</taxon>
    </lineage>
</organism>
<evidence type="ECO:0000313" key="3">
    <source>
        <dbReference type="Proteomes" id="UP001232343"/>
    </source>
</evidence>
<comment type="caution">
    <text evidence="2">The sequence shown here is derived from an EMBL/GenBank/DDBJ whole genome shotgun (WGS) entry which is preliminary data.</text>
</comment>
<evidence type="ECO:0000256" key="1">
    <source>
        <dbReference type="SAM" id="MobiDB-lite"/>
    </source>
</evidence>